<dbReference type="InterPro" id="IPR006726">
    <property type="entry name" value="PHBA_efflux_AaeB/fusaric-R"/>
</dbReference>
<organism evidence="2 3">
    <name type="scientific">Paracoccus pantotrophus</name>
    <name type="common">Thiosphaera pantotropha</name>
    <dbReference type="NCBI Taxonomy" id="82367"/>
    <lineage>
        <taxon>Bacteria</taxon>
        <taxon>Pseudomonadati</taxon>
        <taxon>Pseudomonadota</taxon>
        <taxon>Alphaproteobacteria</taxon>
        <taxon>Rhodobacterales</taxon>
        <taxon>Paracoccaceae</taxon>
        <taxon>Paracoccus</taxon>
    </lineage>
</organism>
<dbReference type="Pfam" id="PF04632">
    <property type="entry name" value="FUSC"/>
    <property type="match status" value="1"/>
</dbReference>
<reference evidence="2 3" key="1">
    <citation type="submission" date="2019-01" db="EMBL/GenBank/DDBJ databases">
        <title>Complete Genome Sequence and Annotation of the Paracoccus pantotrophus type strain DSM 2944.</title>
        <authorList>
            <person name="Bockwoldt J.A."/>
            <person name="Zimmermann M."/>
            <person name="Tiso T."/>
            <person name="Blank L.M."/>
        </authorList>
    </citation>
    <scope>NUCLEOTIDE SEQUENCE [LARGE SCALE GENOMIC DNA]</scope>
    <source>
        <strain evidence="2 3">DSM 2944</strain>
        <plasmid evidence="3">ppan2</plasmid>
    </source>
</reference>
<name>A0AAE6NUE7_PARPN</name>
<protein>
    <submittedName>
        <fullName evidence="2">FUSC family protein</fullName>
    </submittedName>
</protein>
<evidence type="ECO:0000313" key="2">
    <source>
        <dbReference type="EMBL" id="QFG36529.1"/>
    </source>
</evidence>
<dbReference type="GO" id="GO:0022857">
    <property type="term" value="F:transmembrane transporter activity"/>
    <property type="evidence" value="ECO:0007669"/>
    <property type="project" value="InterPro"/>
</dbReference>
<geneLocation type="plasmid" evidence="3">
    <name>ppan2</name>
</geneLocation>
<proteinExistence type="predicted"/>
<dbReference type="AlphaFoldDB" id="A0AAE6NUE7"/>
<evidence type="ECO:0000256" key="1">
    <source>
        <dbReference type="SAM" id="Phobius"/>
    </source>
</evidence>
<dbReference type="EMBL" id="CP044425">
    <property type="protein sequence ID" value="QFG36529.1"/>
    <property type="molecule type" value="Genomic_DNA"/>
</dbReference>
<feature type="transmembrane region" description="Helical" evidence="1">
    <location>
        <begin position="422"/>
        <end position="440"/>
    </location>
</feature>
<keyword evidence="1" id="KW-0812">Transmembrane</keyword>
<evidence type="ECO:0000313" key="3">
    <source>
        <dbReference type="Proteomes" id="UP000326453"/>
    </source>
</evidence>
<dbReference type="GeneID" id="51370907"/>
<dbReference type="KEGG" id="ppan:ESD82_10040"/>
<keyword evidence="1" id="KW-1133">Transmembrane helix</keyword>
<keyword evidence="2" id="KW-0614">Plasmid</keyword>
<dbReference type="GO" id="GO:0005886">
    <property type="term" value="C:plasma membrane"/>
    <property type="evidence" value="ECO:0007669"/>
    <property type="project" value="InterPro"/>
</dbReference>
<accession>A0AAE6NUE7</accession>
<sequence>MPRWTRCCATCPGSRRASPTGWRSGRNERGLAAAARLRRGRLCFASRTALACCLAVLVAWAMGLEHPQWSGMSVWAAAQPLRGQLLEKAFFRFAGTLVGTGAGVLLVLGAPLHPGILVLGLALWVGLCTWAGNLQRGFIAYGTVLAGYSASMVALLDTAHPDRVLHLGADRLATVLTGVVVATLAGYFLAGQGGVADLRARIGGLLVDLLRHLAGTAPAEGRALLSRIAALEEGLDPHAAGSLRSRREVRASRAVLLAAMPLLLRAEGAAPVPVPLARRLADAAGALDRGDAAAACRILATPEGDDELRRLVQGLAEALRGWDAHPVPPAAPPPVALHRDWIGAREAGLRAGGAMLLFGLIWLATGWSLGPFMLLGLSVMISLFSTFENPAQMMRHVSAGQALGMVAAILCHWLLWPLARTELQQILMLVPLLMLAPLLAGHRRTMLAATDYSMILLLMSQPHLPLQEGLPDLLLKGLAVLAAPLTAWAGYRLVYPVSLQRRQRHLVQMMLRDLAAIADNPDALARRRVWQARLYHRALRLVRLSERLAGARDRALAQSLAILTLAHAAMRCHALLAAPDTPDPTRRAAGLARRRLARIARDAGRAGPSLDRLAQRLDGAEAQAIRQAARGLRHVAPAA</sequence>
<gene>
    <name evidence="2" type="ORF">ESD82_10040</name>
</gene>
<feature type="transmembrane region" description="Helical" evidence="1">
    <location>
        <begin position="399"/>
        <end position="416"/>
    </location>
</feature>
<feature type="transmembrane region" description="Helical" evidence="1">
    <location>
        <begin position="44"/>
        <end position="63"/>
    </location>
</feature>
<keyword evidence="1" id="KW-0472">Membrane</keyword>
<feature type="transmembrane region" description="Helical" evidence="1">
    <location>
        <begin position="473"/>
        <end position="494"/>
    </location>
</feature>
<dbReference type="Proteomes" id="UP000326453">
    <property type="component" value="Plasmid pPAN2"/>
</dbReference>
<dbReference type="RefSeq" id="WP_151208815.1">
    <property type="nucleotide sequence ID" value="NZ_CP044425.1"/>
</dbReference>
<feature type="transmembrane region" description="Helical" evidence="1">
    <location>
        <begin position="138"/>
        <end position="156"/>
    </location>
</feature>